<reference evidence="1 2" key="1">
    <citation type="submission" date="2018-01" db="EMBL/GenBank/DDBJ databases">
        <authorList>
            <person name="Gaut B.S."/>
            <person name="Morton B.R."/>
            <person name="Clegg M.T."/>
            <person name="Duvall M.R."/>
        </authorList>
    </citation>
    <scope>NUCLEOTIDE SEQUENCE [LARGE SCALE GENOMIC DNA]</scope>
</reference>
<accession>A0A2P1CBZ1</accession>
<gene>
    <name evidence="1" type="ORF">SEA_SALLYSPECIAL_11</name>
</gene>
<dbReference type="EMBL" id="MG812496">
    <property type="protein sequence ID" value="AVJ48759.1"/>
    <property type="molecule type" value="Genomic_DNA"/>
</dbReference>
<evidence type="ECO:0000313" key="1">
    <source>
        <dbReference type="EMBL" id="AVJ48759.1"/>
    </source>
</evidence>
<name>A0A2P1CBZ1_9CAUD</name>
<proteinExistence type="predicted"/>
<protein>
    <submittedName>
        <fullName evidence="1">Major tail protein</fullName>
    </submittedName>
</protein>
<keyword evidence="2" id="KW-1185">Reference proteome</keyword>
<evidence type="ECO:0000313" key="2">
    <source>
        <dbReference type="Proteomes" id="UP000241541"/>
    </source>
</evidence>
<dbReference type="Proteomes" id="UP000241541">
    <property type="component" value="Segment"/>
</dbReference>
<sequence length="148" mass="15232">MPAKTYKLGPGELILGETGGELDLSCQLTKAQVTWDKDAEDAQPVLCGDVVPGDVNYTAKVAGTVLQDLGADGVVEFTWTHKGEAVPFRFVPSTTAGRTISGTVVIDPIDVGGDVKTKPSSDFEWDVVGEPQLSPAGGAGAAAATLTT</sequence>
<organism evidence="1 2">
    <name type="scientific">Gordonia phage SallySpecial</name>
    <dbReference type="NCBI Taxonomy" id="2079570"/>
    <lineage>
        <taxon>Viruses</taxon>
        <taxon>Duplodnaviria</taxon>
        <taxon>Heunggongvirae</taxon>
        <taxon>Uroviricota</taxon>
        <taxon>Caudoviricetes</taxon>
        <taxon>Emperorvirus</taxon>
        <taxon>Emperorvirus sallyspecial</taxon>
    </lineage>
</organism>